<keyword evidence="1" id="KW-0812">Transmembrane</keyword>
<name>A0A1Y5HZ33_OLEAN</name>
<evidence type="ECO:0000313" key="3">
    <source>
        <dbReference type="Proteomes" id="UP000227088"/>
    </source>
</evidence>
<sequence>MSKVEKRVSKDGDKVTHIIMGLVAGIILSVVSLEYYGYLRHSKEADSAMIEDFRLLTLKPGYDVKTSSKPSGKTAFCSGGSLLMKADKTPGVSGILVDKKGRIINCDNKKM</sequence>
<dbReference type="Proteomes" id="UP000227088">
    <property type="component" value="Unassembled WGS sequence"/>
</dbReference>
<protein>
    <submittedName>
        <fullName evidence="2">Uncharacterized protein</fullName>
    </submittedName>
</protein>
<evidence type="ECO:0000256" key="1">
    <source>
        <dbReference type="SAM" id="Phobius"/>
    </source>
</evidence>
<reference evidence="3" key="1">
    <citation type="journal article" date="2017" name="Proc. Natl. Acad. Sci. U.S.A.">
        <title>Simulation of Deepwater Horizon oil plume reveals substrate specialization within a complex community of hydrocarbon degraders.</title>
        <authorList>
            <person name="Hu P."/>
            <person name="Dubinsky E.A."/>
            <person name="Probst A.J."/>
            <person name="Wang J."/>
            <person name="Sieber C.M.K."/>
            <person name="Tom L.M."/>
            <person name="Gardinali P."/>
            <person name="Banfield J.F."/>
            <person name="Atlas R.M."/>
            <person name="Andersen G.L."/>
        </authorList>
    </citation>
    <scope>NUCLEOTIDE SEQUENCE [LARGE SCALE GENOMIC DNA]</scope>
</reference>
<comment type="caution">
    <text evidence="2">The sequence shown here is derived from an EMBL/GenBank/DDBJ whole genome shotgun (WGS) entry which is preliminary data.</text>
</comment>
<accession>A0A1Y5HZ33</accession>
<evidence type="ECO:0000313" key="2">
    <source>
        <dbReference type="EMBL" id="OUS41164.1"/>
    </source>
</evidence>
<dbReference type="AlphaFoldDB" id="A0A1Y5HZ33"/>
<gene>
    <name evidence="2" type="ORF">A9R00_02325</name>
</gene>
<keyword evidence="1" id="KW-1133">Transmembrane helix</keyword>
<feature type="transmembrane region" description="Helical" evidence="1">
    <location>
        <begin position="15"/>
        <end position="39"/>
    </location>
</feature>
<keyword evidence="1" id="KW-0472">Membrane</keyword>
<dbReference type="EMBL" id="MABE01000134">
    <property type="protein sequence ID" value="OUS41164.1"/>
    <property type="molecule type" value="Genomic_DNA"/>
</dbReference>
<organism evidence="2 3">
    <name type="scientific">Oleispira antarctica</name>
    <dbReference type="NCBI Taxonomy" id="188908"/>
    <lineage>
        <taxon>Bacteria</taxon>
        <taxon>Pseudomonadati</taxon>
        <taxon>Pseudomonadota</taxon>
        <taxon>Gammaproteobacteria</taxon>
        <taxon>Oceanospirillales</taxon>
        <taxon>Oceanospirillaceae</taxon>
        <taxon>Oleispira</taxon>
    </lineage>
</organism>
<proteinExistence type="predicted"/>